<dbReference type="EMBL" id="JAKOGI010000219">
    <property type="protein sequence ID" value="KAJ8439435.1"/>
    <property type="molecule type" value="Genomic_DNA"/>
</dbReference>
<proteinExistence type="predicted"/>
<sequence>MVEGEGIVWVFDIDPTPAPTYTPQSTYMISADVTNVCYVGRTTHTCSSYVKEGLQVSFDINFTPLEELDGVMYDIHAMRMMSPDAMPLGVPTATREDVRATPLEYFYTEPIGFVEGVSVVWDPAKVALTGLSSDNYFVSFYVKARETVYRHRPNPVHYANRASVGVVIYSSVLCRTL</sequence>
<evidence type="ECO:0000313" key="2">
    <source>
        <dbReference type="Proteomes" id="UP001153076"/>
    </source>
</evidence>
<comment type="caution">
    <text evidence="1">The sequence shown here is derived from an EMBL/GenBank/DDBJ whole genome shotgun (WGS) entry which is preliminary data.</text>
</comment>
<reference evidence="1" key="1">
    <citation type="submission" date="2022-04" db="EMBL/GenBank/DDBJ databases">
        <title>Carnegiea gigantea Genome sequencing and assembly v2.</title>
        <authorList>
            <person name="Copetti D."/>
            <person name="Sanderson M.J."/>
            <person name="Burquez A."/>
            <person name="Wojciechowski M.F."/>
        </authorList>
    </citation>
    <scope>NUCLEOTIDE SEQUENCE</scope>
    <source>
        <strain evidence="1">SGP5-SGP5p</strain>
        <tissue evidence="1">Aerial part</tissue>
    </source>
</reference>
<keyword evidence="2" id="KW-1185">Reference proteome</keyword>
<protein>
    <submittedName>
        <fullName evidence="1">Uncharacterized protein</fullName>
    </submittedName>
</protein>
<dbReference type="Proteomes" id="UP001153076">
    <property type="component" value="Unassembled WGS sequence"/>
</dbReference>
<evidence type="ECO:0000313" key="1">
    <source>
        <dbReference type="EMBL" id="KAJ8439435.1"/>
    </source>
</evidence>
<organism evidence="1 2">
    <name type="scientific">Carnegiea gigantea</name>
    <dbReference type="NCBI Taxonomy" id="171969"/>
    <lineage>
        <taxon>Eukaryota</taxon>
        <taxon>Viridiplantae</taxon>
        <taxon>Streptophyta</taxon>
        <taxon>Embryophyta</taxon>
        <taxon>Tracheophyta</taxon>
        <taxon>Spermatophyta</taxon>
        <taxon>Magnoliopsida</taxon>
        <taxon>eudicotyledons</taxon>
        <taxon>Gunneridae</taxon>
        <taxon>Pentapetalae</taxon>
        <taxon>Caryophyllales</taxon>
        <taxon>Cactineae</taxon>
        <taxon>Cactaceae</taxon>
        <taxon>Cactoideae</taxon>
        <taxon>Echinocereeae</taxon>
        <taxon>Carnegiea</taxon>
    </lineage>
</organism>
<dbReference type="AlphaFoldDB" id="A0A9Q1KAM5"/>
<name>A0A9Q1KAM5_9CARY</name>
<accession>A0A9Q1KAM5</accession>
<gene>
    <name evidence="1" type="ORF">Cgig2_021549</name>
</gene>